<evidence type="ECO:0000313" key="3">
    <source>
        <dbReference type="Proteomes" id="UP000321574"/>
    </source>
</evidence>
<accession>A0A5C8P2P9</accession>
<name>A0A5C8P2P9_9BACI</name>
<feature type="transmembrane region" description="Helical" evidence="1">
    <location>
        <begin position="58"/>
        <end position="80"/>
    </location>
</feature>
<feature type="transmembrane region" description="Helical" evidence="1">
    <location>
        <begin position="86"/>
        <end position="103"/>
    </location>
</feature>
<sequence>MIGSFLSKSDHMKLSIGYGKEIIHFSKKNIEVTIRLFFFLNGNTKSERHRPYGVMEHILISVCGPLNNIIFVFLFYFIYMIHPNDYILLFIFFNGWLAITNIIPCKIKDRYSDGYLIVKMIKTKILKNEI</sequence>
<reference evidence="2 3" key="1">
    <citation type="submission" date="2019-06" db="EMBL/GenBank/DDBJ databases">
        <title>Cerasibacillus sp. nov., isolated from maize field.</title>
        <authorList>
            <person name="Lin S.-Y."/>
            <person name="Tsai C.-F."/>
            <person name="Young C.-C."/>
        </authorList>
    </citation>
    <scope>NUCLEOTIDE SEQUENCE [LARGE SCALE GENOMIC DNA]</scope>
    <source>
        <strain evidence="2 3">CC-CFT480</strain>
    </source>
</reference>
<protein>
    <recommendedName>
        <fullName evidence="4">Peptidase M50 domain-containing protein</fullName>
    </recommendedName>
</protein>
<evidence type="ECO:0000256" key="1">
    <source>
        <dbReference type="SAM" id="Phobius"/>
    </source>
</evidence>
<dbReference type="AlphaFoldDB" id="A0A5C8P2P9"/>
<dbReference type="OrthoDB" id="2080990at2"/>
<dbReference type="Proteomes" id="UP000321574">
    <property type="component" value="Unassembled WGS sequence"/>
</dbReference>
<keyword evidence="3" id="KW-1185">Reference proteome</keyword>
<evidence type="ECO:0000313" key="2">
    <source>
        <dbReference type="EMBL" id="TXL67895.1"/>
    </source>
</evidence>
<evidence type="ECO:0008006" key="4">
    <source>
        <dbReference type="Google" id="ProtNLM"/>
    </source>
</evidence>
<organism evidence="2 3">
    <name type="scientific">Cerasibacillus terrae</name>
    <dbReference type="NCBI Taxonomy" id="2498845"/>
    <lineage>
        <taxon>Bacteria</taxon>
        <taxon>Bacillati</taxon>
        <taxon>Bacillota</taxon>
        <taxon>Bacilli</taxon>
        <taxon>Bacillales</taxon>
        <taxon>Bacillaceae</taxon>
        <taxon>Cerasibacillus</taxon>
    </lineage>
</organism>
<dbReference type="EMBL" id="VDUW01000001">
    <property type="protein sequence ID" value="TXL67895.1"/>
    <property type="molecule type" value="Genomic_DNA"/>
</dbReference>
<comment type="caution">
    <text evidence="2">The sequence shown here is derived from an EMBL/GenBank/DDBJ whole genome shotgun (WGS) entry which is preliminary data.</text>
</comment>
<proteinExistence type="predicted"/>
<keyword evidence="1" id="KW-1133">Transmembrane helix</keyword>
<gene>
    <name evidence="2" type="ORF">FHP05_02410</name>
</gene>
<keyword evidence="1" id="KW-0472">Membrane</keyword>
<keyword evidence="1" id="KW-0812">Transmembrane</keyword>